<evidence type="ECO:0008006" key="4">
    <source>
        <dbReference type="Google" id="ProtNLM"/>
    </source>
</evidence>
<dbReference type="Proteomes" id="UP000027730">
    <property type="component" value="Unassembled WGS sequence"/>
</dbReference>
<keyword evidence="1" id="KW-0732">Signal</keyword>
<feature type="chain" id="PRO_5001701362" description="Secreted protein" evidence="1">
    <location>
        <begin position="25"/>
        <end position="77"/>
    </location>
</feature>
<proteinExistence type="predicted"/>
<sequence length="77" mass="8801">MENAAYLGRRWLIALLTSQPLLLADMDVAAALCIRLLTTPEEEQDICRHCNRAYTFGHEDACRARTRQTVVKHDKIC</sequence>
<gene>
    <name evidence="2" type="ORF">M436DRAFT_59201</name>
</gene>
<evidence type="ECO:0000313" key="3">
    <source>
        <dbReference type="Proteomes" id="UP000027730"/>
    </source>
</evidence>
<name>A0A074WDR3_9PEZI</name>
<organism evidence="2 3">
    <name type="scientific">Aureobasidium namibiae CBS 147.97</name>
    <dbReference type="NCBI Taxonomy" id="1043004"/>
    <lineage>
        <taxon>Eukaryota</taxon>
        <taxon>Fungi</taxon>
        <taxon>Dikarya</taxon>
        <taxon>Ascomycota</taxon>
        <taxon>Pezizomycotina</taxon>
        <taxon>Dothideomycetes</taxon>
        <taxon>Dothideomycetidae</taxon>
        <taxon>Dothideales</taxon>
        <taxon>Saccotheciaceae</taxon>
        <taxon>Aureobasidium</taxon>
    </lineage>
</organism>
<accession>A0A074WDR3</accession>
<dbReference type="HOGENOM" id="CLU_2637663_0_0_1"/>
<evidence type="ECO:0000313" key="2">
    <source>
        <dbReference type="EMBL" id="KEQ68067.1"/>
    </source>
</evidence>
<keyword evidence="3" id="KW-1185">Reference proteome</keyword>
<evidence type="ECO:0000256" key="1">
    <source>
        <dbReference type="SAM" id="SignalP"/>
    </source>
</evidence>
<dbReference type="OrthoDB" id="5095609at2759"/>
<dbReference type="EMBL" id="KL584741">
    <property type="protein sequence ID" value="KEQ68067.1"/>
    <property type="molecule type" value="Genomic_DNA"/>
</dbReference>
<reference evidence="2 3" key="1">
    <citation type="journal article" date="2014" name="BMC Genomics">
        <title>Genome sequencing of four Aureobasidium pullulans varieties: biotechnological potential, stress tolerance, and description of new species.</title>
        <authorList>
            <person name="Gostin Ar C."/>
            <person name="Ohm R.A."/>
            <person name="Kogej T."/>
            <person name="Sonjak S."/>
            <person name="Turk M."/>
            <person name="Zajc J."/>
            <person name="Zalar P."/>
            <person name="Grube M."/>
            <person name="Sun H."/>
            <person name="Han J."/>
            <person name="Sharma A."/>
            <person name="Chiniquy J."/>
            <person name="Ngan C.Y."/>
            <person name="Lipzen A."/>
            <person name="Barry K."/>
            <person name="Grigoriev I.V."/>
            <person name="Gunde-Cimerman N."/>
        </authorList>
    </citation>
    <scope>NUCLEOTIDE SEQUENCE [LARGE SCALE GENOMIC DNA]</scope>
    <source>
        <strain evidence="2 3">CBS 147.97</strain>
    </source>
</reference>
<feature type="signal peptide" evidence="1">
    <location>
        <begin position="1"/>
        <end position="24"/>
    </location>
</feature>
<dbReference type="GeneID" id="25412773"/>
<protein>
    <recommendedName>
        <fullName evidence="4">Secreted protein</fullName>
    </recommendedName>
</protein>
<dbReference type="AlphaFoldDB" id="A0A074WDR3"/>
<dbReference type="RefSeq" id="XP_013422250.1">
    <property type="nucleotide sequence ID" value="XM_013566796.1"/>
</dbReference>